<comment type="caution">
    <text evidence="1">The sequence shown here is derived from an EMBL/GenBank/DDBJ whole genome shotgun (WGS) entry which is preliminary data.</text>
</comment>
<evidence type="ECO:0000313" key="1">
    <source>
        <dbReference type="EMBL" id="KAI5668812.1"/>
    </source>
</evidence>
<accession>A0ACC0B883</accession>
<dbReference type="Proteomes" id="UP001060085">
    <property type="component" value="Linkage Group LG04"/>
</dbReference>
<organism evidence="1 2">
    <name type="scientific">Catharanthus roseus</name>
    <name type="common">Madagascar periwinkle</name>
    <name type="synonym">Vinca rosea</name>
    <dbReference type="NCBI Taxonomy" id="4058"/>
    <lineage>
        <taxon>Eukaryota</taxon>
        <taxon>Viridiplantae</taxon>
        <taxon>Streptophyta</taxon>
        <taxon>Embryophyta</taxon>
        <taxon>Tracheophyta</taxon>
        <taxon>Spermatophyta</taxon>
        <taxon>Magnoliopsida</taxon>
        <taxon>eudicotyledons</taxon>
        <taxon>Gunneridae</taxon>
        <taxon>Pentapetalae</taxon>
        <taxon>asterids</taxon>
        <taxon>lamiids</taxon>
        <taxon>Gentianales</taxon>
        <taxon>Apocynaceae</taxon>
        <taxon>Rauvolfioideae</taxon>
        <taxon>Vinceae</taxon>
        <taxon>Catharanthinae</taxon>
        <taxon>Catharanthus</taxon>
    </lineage>
</organism>
<gene>
    <name evidence="1" type="ORF">M9H77_18665</name>
</gene>
<evidence type="ECO:0000313" key="2">
    <source>
        <dbReference type="Proteomes" id="UP001060085"/>
    </source>
</evidence>
<protein>
    <submittedName>
        <fullName evidence="1">Uncharacterized protein</fullName>
    </submittedName>
</protein>
<proteinExistence type="predicted"/>
<reference evidence="2" key="1">
    <citation type="journal article" date="2023" name="Nat. Plants">
        <title>Single-cell RNA sequencing provides a high-resolution roadmap for understanding the multicellular compartmentation of specialized metabolism.</title>
        <authorList>
            <person name="Sun S."/>
            <person name="Shen X."/>
            <person name="Li Y."/>
            <person name="Li Y."/>
            <person name="Wang S."/>
            <person name="Li R."/>
            <person name="Zhang H."/>
            <person name="Shen G."/>
            <person name="Guo B."/>
            <person name="Wei J."/>
            <person name="Xu J."/>
            <person name="St-Pierre B."/>
            <person name="Chen S."/>
            <person name="Sun C."/>
        </authorList>
    </citation>
    <scope>NUCLEOTIDE SEQUENCE [LARGE SCALE GENOMIC DNA]</scope>
</reference>
<name>A0ACC0B883_CATRO</name>
<keyword evidence="2" id="KW-1185">Reference proteome</keyword>
<sequence>MAEMCYQKSRLCYRCGKPGHVRDQCPEMQQVPPETSRKAGRPPVMREATEGRNNKPQYLESVAQPVFTWTSHHGLWWDGRLVEKAALMCLDSLRLLSCARNPHISSKRSGAQQAIDVLGQEFLDQVSPEGHVFMFYLFRLEPSVNFLFMLSCKLLM</sequence>
<dbReference type="EMBL" id="CM044704">
    <property type="protein sequence ID" value="KAI5668812.1"/>
    <property type="molecule type" value="Genomic_DNA"/>
</dbReference>